<dbReference type="Gene3D" id="3.40.50.2300">
    <property type="match status" value="1"/>
</dbReference>
<dbReference type="PANTHER" id="PTHR44520:SF2">
    <property type="entry name" value="RESPONSE REGULATOR RCP1"/>
    <property type="match status" value="1"/>
</dbReference>
<comment type="caution">
    <text evidence="3">The sequence shown here is derived from an EMBL/GenBank/DDBJ whole genome shotgun (WGS) entry which is preliminary data.</text>
</comment>
<evidence type="ECO:0000256" key="1">
    <source>
        <dbReference type="PROSITE-ProRule" id="PRU00169"/>
    </source>
</evidence>
<organism evidence="3 4">
    <name type="scientific">Flavobacterium pygoscelis</name>
    <dbReference type="NCBI Taxonomy" id="2893176"/>
    <lineage>
        <taxon>Bacteria</taxon>
        <taxon>Pseudomonadati</taxon>
        <taxon>Bacteroidota</taxon>
        <taxon>Flavobacteriia</taxon>
        <taxon>Flavobacteriales</taxon>
        <taxon>Flavobacteriaceae</taxon>
        <taxon>Flavobacterium</taxon>
    </lineage>
</organism>
<dbReference type="InterPro" id="IPR052893">
    <property type="entry name" value="TCS_response_regulator"/>
</dbReference>
<dbReference type="SMART" id="SM00448">
    <property type="entry name" value="REC"/>
    <property type="match status" value="1"/>
</dbReference>
<protein>
    <submittedName>
        <fullName evidence="3">Response regulator</fullName>
    </submittedName>
</protein>
<dbReference type="EMBL" id="JALNUB010000004">
    <property type="protein sequence ID" value="MCK8141716.1"/>
    <property type="molecule type" value="Genomic_DNA"/>
</dbReference>
<reference evidence="3" key="1">
    <citation type="submission" date="2022-04" db="EMBL/GenBank/DDBJ databases">
        <title>Flavobacterium pygoscelis sp. nov. isolated from Chinstrap chick (Pygoscelis antarcticus).</title>
        <authorList>
            <person name="Irgang R."/>
            <person name="Poblete-Morales M."/>
            <person name="Avendano-Herrera R."/>
        </authorList>
    </citation>
    <scope>NUCLEOTIDE SEQUENCE</scope>
    <source>
        <strain evidence="3">I-SCBP12n</strain>
    </source>
</reference>
<dbReference type="InterPro" id="IPR011006">
    <property type="entry name" value="CheY-like_superfamily"/>
</dbReference>
<dbReference type="Pfam" id="PF00072">
    <property type="entry name" value="Response_reg"/>
    <property type="match status" value="1"/>
</dbReference>
<dbReference type="Proteomes" id="UP001139260">
    <property type="component" value="Unassembled WGS sequence"/>
</dbReference>
<feature type="domain" description="Response regulatory" evidence="2">
    <location>
        <begin position="5"/>
        <end position="130"/>
    </location>
</feature>
<dbReference type="PROSITE" id="PS50110">
    <property type="entry name" value="RESPONSE_REGULATORY"/>
    <property type="match status" value="1"/>
</dbReference>
<dbReference type="RefSeq" id="WP_188049771.1">
    <property type="nucleotide sequence ID" value="NZ_JALNUB010000004.1"/>
</dbReference>
<dbReference type="InterPro" id="IPR001789">
    <property type="entry name" value="Sig_transdc_resp-reg_receiver"/>
</dbReference>
<evidence type="ECO:0000259" key="2">
    <source>
        <dbReference type="PROSITE" id="PS50110"/>
    </source>
</evidence>
<sequence length="136" mass="15798">MKNKLTYIIDDDKLTVKLMTILISKNEFCEEIKSFYNAQFALEQLKQNSDNHNILPDAILLDLNMPLMDGWQFLDEFIHLSITKKISIFIMTSSIDPADIEKAKKYNVVKNYIEKPITSKKLDTLCRLISDINKPN</sequence>
<dbReference type="PANTHER" id="PTHR44520">
    <property type="entry name" value="RESPONSE REGULATOR RCP1-RELATED"/>
    <property type="match status" value="1"/>
</dbReference>
<evidence type="ECO:0000313" key="3">
    <source>
        <dbReference type="EMBL" id="MCK8141716.1"/>
    </source>
</evidence>
<dbReference type="AlphaFoldDB" id="A0A9X2BPR2"/>
<evidence type="ECO:0000313" key="4">
    <source>
        <dbReference type="Proteomes" id="UP001139260"/>
    </source>
</evidence>
<name>A0A9X2BPR2_9FLAO</name>
<dbReference type="SUPFAM" id="SSF52172">
    <property type="entry name" value="CheY-like"/>
    <property type="match status" value="1"/>
</dbReference>
<keyword evidence="4" id="KW-1185">Reference proteome</keyword>
<proteinExistence type="predicted"/>
<feature type="modified residue" description="4-aspartylphosphate" evidence="1">
    <location>
        <position position="62"/>
    </location>
</feature>
<accession>A0A9X2BPR2</accession>
<gene>
    <name evidence="3" type="ORF">MW871_07380</name>
</gene>
<keyword evidence="1" id="KW-0597">Phosphoprotein</keyword>
<dbReference type="GO" id="GO:0000160">
    <property type="term" value="P:phosphorelay signal transduction system"/>
    <property type="evidence" value="ECO:0007669"/>
    <property type="project" value="InterPro"/>
</dbReference>